<dbReference type="PANTHER" id="PTHR35446:SF3">
    <property type="entry name" value="CMD DOMAIN-CONTAINING PROTEIN"/>
    <property type="match status" value="1"/>
</dbReference>
<dbReference type="EMBL" id="JAGTPG010000002">
    <property type="protein sequence ID" value="MBR8640554.1"/>
    <property type="molecule type" value="Genomic_DNA"/>
</dbReference>
<proteinExistence type="predicted"/>
<sequence length="184" mass="19441">MSRMPLIDPATATGKAAEQLTSTQRALGATPNFARAMANSPSALQGYLGLSTALREGVLPAGMRERIALAMAELNGCHYCLSAHTQLAPRLAKLTTEEIEAARRGTSSDPKAAAVLRLAVEIAGNRGRVGDDALADARAAGLTDEEIVEVIANVVQNLFTNYLNEVLDVEVDFPLVTPYGHAEV</sequence>
<evidence type="ECO:0000313" key="3">
    <source>
        <dbReference type="EMBL" id="MBR8640554.1"/>
    </source>
</evidence>
<evidence type="ECO:0000259" key="1">
    <source>
        <dbReference type="Pfam" id="PF02627"/>
    </source>
</evidence>
<feature type="domain" description="Carboxymuconolactone decarboxylase-like" evidence="1">
    <location>
        <begin position="42"/>
        <end position="119"/>
    </location>
</feature>
<dbReference type="InterPro" id="IPR004675">
    <property type="entry name" value="AhpD_core"/>
</dbReference>
<keyword evidence="4" id="KW-1185">Reference proteome</keyword>
<dbReference type="Pfam" id="PF02627">
    <property type="entry name" value="CMD"/>
    <property type="match status" value="1"/>
</dbReference>
<dbReference type="SUPFAM" id="SSF69118">
    <property type="entry name" value="AhpD-like"/>
    <property type="match status" value="1"/>
</dbReference>
<dbReference type="AlphaFoldDB" id="A0A941FBK5"/>
<dbReference type="NCBIfam" id="TIGR00778">
    <property type="entry name" value="ahpD_dom"/>
    <property type="match status" value="1"/>
</dbReference>
<evidence type="ECO:0000313" key="2">
    <source>
        <dbReference type="EMBL" id="MBR8640401.1"/>
    </source>
</evidence>
<dbReference type="PANTHER" id="PTHR35446">
    <property type="entry name" value="SI:CH211-175M2.5"/>
    <property type="match status" value="1"/>
</dbReference>
<evidence type="ECO:0000313" key="4">
    <source>
        <dbReference type="Proteomes" id="UP000682308"/>
    </source>
</evidence>
<dbReference type="GO" id="GO:0051920">
    <property type="term" value="F:peroxiredoxin activity"/>
    <property type="evidence" value="ECO:0007669"/>
    <property type="project" value="InterPro"/>
</dbReference>
<dbReference type="InterPro" id="IPR029032">
    <property type="entry name" value="AhpD-like"/>
</dbReference>
<dbReference type="InterPro" id="IPR003779">
    <property type="entry name" value="CMD-like"/>
</dbReference>
<name>A0A941FBK5_9ACTN</name>
<reference evidence="3 4" key="1">
    <citation type="submission" date="2021-04" db="EMBL/GenBank/DDBJ databases">
        <title>Characterization of the biosynthetic gene cluster of new lipopeptides with antitumor activity in the genome of the marine Streptomyces PHM034.</title>
        <authorList>
            <person name="Ceniceros A."/>
            <person name="Canedo L."/>
            <person name="Mendez C."/>
            <person name="Olano C."/>
            <person name="Schleissner C."/>
            <person name="Cuevas C."/>
            <person name="De La Calle F."/>
            <person name="Salas J.A."/>
        </authorList>
    </citation>
    <scope>NUCLEOTIDE SEQUENCE [LARGE SCALE GENOMIC DNA]</scope>
    <source>
        <strain evidence="3 4">PHM034</strain>
    </source>
</reference>
<dbReference type="Gene3D" id="1.20.1290.10">
    <property type="entry name" value="AhpD-like"/>
    <property type="match status" value="1"/>
</dbReference>
<dbReference type="Proteomes" id="UP000682308">
    <property type="component" value="Unassembled WGS sequence"/>
</dbReference>
<gene>
    <name evidence="2" type="ORF">KEF29_16645</name>
    <name evidence="3" type="ORF">KEF29_17590</name>
</gene>
<protein>
    <submittedName>
        <fullName evidence="3">Carboxymuconolactone decarboxylase family protein</fullName>
    </submittedName>
</protein>
<accession>A0A941FBK5</accession>
<organism evidence="3 4">
    <name type="scientific">Streptomyces tuirus</name>
    <dbReference type="NCBI Taxonomy" id="68278"/>
    <lineage>
        <taxon>Bacteria</taxon>
        <taxon>Bacillati</taxon>
        <taxon>Actinomycetota</taxon>
        <taxon>Actinomycetes</taxon>
        <taxon>Kitasatosporales</taxon>
        <taxon>Streptomycetaceae</taxon>
        <taxon>Streptomyces</taxon>
    </lineage>
</organism>
<comment type="caution">
    <text evidence="3">The sequence shown here is derived from an EMBL/GenBank/DDBJ whole genome shotgun (WGS) entry which is preliminary data.</text>
</comment>
<dbReference type="EMBL" id="JAGTPG010000002">
    <property type="protein sequence ID" value="MBR8640401.1"/>
    <property type="molecule type" value="Genomic_DNA"/>
</dbReference>